<evidence type="ECO:0000313" key="8">
    <source>
        <dbReference type="EMBL" id="BBO75152.1"/>
    </source>
</evidence>
<comment type="subcellular location">
    <subcellularLocation>
        <location evidence="1">Cell inner membrane</location>
    </subcellularLocation>
</comment>
<evidence type="ECO:0000313" key="9">
    <source>
        <dbReference type="Proteomes" id="UP000427769"/>
    </source>
</evidence>
<feature type="transmembrane region" description="Helical" evidence="7">
    <location>
        <begin position="177"/>
        <end position="196"/>
    </location>
</feature>
<accession>A0A5K7YZK9</accession>
<protein>
    <recommendedName>
        <fullName evidence="10">Paraquat-inducible protein A</fullName>
    </recommendedName>
</protein>
<dbReference type="PANTHER" id="PTHR30462:SF3">
    <property type="entry name" value="INTERMEMBRANE TRANSPORT PROTEIN PQIA"/>
    <property type="match status" value="1"/>
</dbReference>
<keyword evidence="2" id="KW-1003">Cell membrane</keyword>
<evidence type="ECO:0008006" key="10">
    <source>
        <dbReference type="Google" id="ProtNLM"/>
    </source>
</evidence>
<dbReference type="Proteomes" id="UP000427769">
    <property type="component" value="Chromosome"/>
</dbReference>
<keyword evidence="9" id="KW-1185">Reference proteome</keyword>
<keyword evidence="3" id="KW-0997">Cell inner membrane</keyword>
<feature type="transmembrane region" description="Helical" evidence="7">
    <location>
        <begin position="147"/>
        <end position="165"/>
    </location>
</feature>
<dbReference type="InterPro" id="IPR007498">
    <property type="entry name" value="PqiA-like"/>
</dbReference>
<dbReference type="GO" id="GO:0005886">
    <property type="term" value="C:plasma membrane"/>
    <property type="evidence" value="ECO:0007669"/>
    <property type="project" value="UniProtKB-SubCell"/>
</dbReference>
<keyword evidence="6 7" id="KW-0472">Membrane</keyword>
<evidence type="ECO:0000256" key="4">
    <source>
        <dbReference type="ARBA" id="ARBA00022692"/>
    </source>
</evidence>
<feature type="transmembrane region" description="Helical" evidence="7">
    <location>
        <begin position="97"/>
        <end position="126"/>
    </location>
</feature>
<organism evidence="8 9">
    <name type="scientific">Desulfosarcina widdelii</name>
    <dbReference type="NCBI Taxonomy" id="947919"/>
    <lineage>
        <taxon>Bacteria</taxon>
        <taxon>Pseudomonadati</taxon>
        <taxon>Thermodesulfobacteriota</taxon>
        <taxon>Desulfobacteria</taxon>
        <taxon>Desulfobacterales</taxon>
        <taxon>Desulfosarcinaceae</taxon>
        <taxon>Desulfosarcina</taxon>
    </lineage>
</organism>
<keyword evidence="4 7" id="KW-0812">Transmembrane</keyword>
<evidence type="ECO:0000256" key="1">
    <source>
        <dbReference type="ARBA" id="ARBA00004533"/>
    </source>
</evidence>
<gene>
    <name evidence="8" type="ORF">DSCW_25690</name>
</gene>
<evidence type="ECO:0000256" key="3">
    <source>
        <dbReference type="ARBA" id="ARBA00022519"/>
    </source>
</evidence>
<feature type="transmembrane region" description="Helical" evidence="7">
    <location>
        <begin position="52"/>
        <end position="77"/>
    </location>
</feature>
<evidence type="ECO:0000256" key="6">
    <source>
        <dbReference type="ARBA" id="ARBA00023136"/>
    </source>
</evidence>
<dbReference type="KEGG" id="dwd:DSCW_25690"/>
<evidence type="ECO:0000256" key="5">
    <source>
        <dbReference type="ARBA" id="ARBA00022989"/>
    </source>
</evidence>
<keyword evidence="5 7" id="KW-1133">Transmembrane helix</keyword>
<dbReference type="InterPro" id="IPR051800">
    <property type="entry name" value="PqiA-PqiB_transport"/>
</dbReference>
<dbReference type="Pfam" id="PF04403">
    <property type="entry name" value="PqiA"/>
    <property type="match status" value="1"/>
</dbReference>
<dbReference type="RefSeq" id="WP_155304099.1">
    <property type="nucleotide sequence ID" value="NZ_AP021875.1"/>
</dbReference>
<evidence type="ECO:0000256" key="7">
    <source>
        <dbReference type="SAM" id="Phobius"/>
    </source>
</evidence>
<dbReference type="PANTHER" id="PTHR30462">
    <property type="entry name" value="INTERMEMBRANE TRANSPORT PROTEIN PQIB-RELATED"/>
    <property type="match status" value="1"/>
</dbReference>
<sequence>MQWLSAKSVGLTQCPVCHKRLRWLARSPNFKQRCPRCGAGVRQRHYGSVGQSWALTLTALILLIPANLLPIMTVSQFGEGLPSTIMGGVVLLLHHGMIPIALIVFIASIAVPFLKISGIVVLLLSVQFRWRISRRQRTLMYRMVEYIGKWSMLDIFVIAITAKLVDMGKIASIEGNAAAVYFGLAVVMTMLAAMVFDQRLIWDSPPTSG</sequence>
<dbReference type="AlphaFoldDB" id="A0A5K7YZK9"/>
<proteinExistence type="predicted"/>
<dbReference type="EMBL" id="AP021875">
    <property type="protein sequence ID" value="BBO75152.1"/>
    <property type="molecule type" value="Genomic_DNA"/>
</dbReference>
<dbReference type="OrthoDB" id="9800207at2"/>
<name>A0A5K7YZK9_9BACT</name>
<evidence type="ECO:0000256" key="2">
    <source>
        <dbReference type="ARBA" id="ARBA00022475"/>
    </source>
</evidence>
<reference evidence="8 9" key="1">
    <citation type="submission" date="2019-11" db="EMBL/GenBank/DDBJ databases">
        <title>Comparative genomics of hydrocarbon-degrading Desulfosarcina strains.</title>
        <authorList>
            <person name="Watanabe M."/>
            <person name="Kojima H."/>
            <person name="Fukui M."/>
        </authorList>
    </citation>
    <scope>NUCLEOTIDE SEQUENCE [LARGE SCALE GENOMIC DNA]</scope>
    <source>
        <strain evidence="8 9">PP31</strain>
    </source>
</reference>